<protein>
    <submittedName>
        <fullName evidence="1">Uncharacterized protein</fullName>
    </submittedName>
</protein>
<sequence length="72" mass="7882">MTFLFQCAKSPKWESGGPNAATILYIVQSGPSNLGVNFASDIDKALAEYLVMHVANRATLFVRIRQLTPQAL</sequence>
<accession>A0A3T1CY01</accession>
<gene>
    <name evidence="1" type="ORF">KCTCHS21_00340</name>
</gene>
<organism evidence="1 2">
    <name type="scientific">Cohnella abietis</name>
    <dbReference type="NCBI Taxonomy" id="2507935"/>
    <lineage>
        <taxon>Bacteria</taxon>
        <taxon>Bacillati</taxon>
        <taxon>Bacillota</taxon>
        <taxon>Bacilli</taxon>
        <taxon>Bacillales</taxon>
        <taxon>Paenibacillaceae</taxon>
        <taxon>Cohnella</taxon>
    </lineage>
</organism>
<evidence type="ECO:0000313" key="2">
    <source>
        <dbReference type="Proteomes" id="UP000289856"/>
    </source>
</evidence>
<keyword evidence="2" id="KW-1185">Reference proteome</keyword>
<dbReference type="KEGG" id="cohn:KCTCHS21_00340"/>
<proteinExistence type="predicted"/>
<reference evidence="1 2" key="1">
    <citation type="submission" date="2019-01" db="EMBL/GenBank/DDBJ databases">
        <title>Complete genome sequence of Cohnella hallensis HS21 isolated from Korean fir (Abies koreana) rhizospheric soil.</title>
        <authorList>
            <person name="Jiang L."/>
            <person name="Kang S.W."/>
            <person name="Kim S."/>
            <person name="Jung J."/>
            <person name="Kim C.Y."/>
            <person name="Kim D.H."/>
            <person name="Kim S.W."/>
            <person name="Lee J."/>
        </authorList>
    </citation>
    <scope>NUCLEOTIDE SEQUENCE [LARGE SCALE GENOMIC DNA]</scope>
    <source>
        <strain evidence="1 2">HS21</strain>
    </source>
</reference>
<evidence type="ECO:0000313" key="1">
    <source>
        <dbReference type="EMBL" id="BBI30635.1"/>
    </source>
</evidence>
<dbReference type="AlphaFoldDB" id="A0A3T1CY01"/>
<dbReference type="EMBL" id="AP019400">
    <property type="protein sequence ID" value="BBI30635.1"/>
    <property type="molecule type" value="Genomic_DNA"/>
</dbReference>
<dbReference type="Proteomes" id="UP000289856">
    <property type="component" value="Chromosome"/>
</dbReference>
<name>A0A3T1CY01_9BACL</name>